<dbReference type="PROSITE" id="PS01091">
    <property type="entry name" value="TATD_3"/>
    <property type="match status" value="1"/>
</dbReference>
<evidence type="ECO:0008006" key="6">
    <source>
        <dbReference type="Google" id="ProtNLM"/>
    </source>
</evidence>
<dbReference type="GO" id="GO:0004536">
    <property type="term" value="F:DNA nuclease activity"/>
    <property type="evidence" value="ECO:0007669"/>
    <property type="project" value="InterPro"/>
</dbReference>
<dbReference type="EMBL" id="QMNG01000002">
    <property type="protein sequence ID" value="RLC37693.1"/>
    <property type="molecule type" value="Genomic_DNA"/>
</dbReference>
<evidence type="ECO:0000256" key="1">
    <source>
        <dbReference type="ARBA" id="ARBA00022723"/>
    </source>
</evidence>
<evidence type="ECO:0000256" key="2">
    <source>
        <dbReference type="ARBA" id="ARBA00022801"/>
    </source>
</evidence>
<dbReference type="Proteomes" id="UP000281261">
    <property type="component" value="Unassembled WGS sequence"/>
</dbReference>
<dbReference type="GO" id="GO:0005829">
    <property type="term" value="C:cytosol"/>
    <property type="evidence" value="ECO:0007669"/>
    <property type="project" value="TreeGrafter"/>
</dbReference>
<accession>A0A420ZDK4</accession>
<feature type="binding site" evidence="3">
    <location>
        <position position="9"/>
    </location>
    <ligand>
        <name>a divalent metal cation</name>
        <dbReference type="ChEBI" id="CHEBI:60240"/>
        <label>1</label>
    </ligand>
</feature>
<dbReference type="PANTHER" id="PTHR46124">
    <property type="entry name" value="D-AMINOACYL-TRNA DEACYLASE"/>
    <property type="match status" value="1"/>
</dbReference>
<dbReference type="InterPro" id="IPR018228">
    <property type="entry name" value="DNase_TatD-rel_CS"/>
</dbReference>
<keyword evidence="1 3" id="KW-0479">Metal-binding</keyword>
<name>A0A420ZDK4_UNCK3</name>
<dbReference type="NCBIfam" id="TIGR00010">
    <property type="entry name" value="YchF/TatD family DNA exonuclease"/>
    <property type="match status" value="1"/>
</dbReference>
<evidence type="ECO:0000313" key="4">
    <source>
        <dbReference type="EMBL" id="RLC37693.1"/>
    </source>
</evidence>
<organism evidence="4 5">
    <name type="scientific">candidate division Kazan bacterium</name>
    <dbReference type="NCBI Taxonomy" id="2202143"/>
    <lineage>
        <taxon>Bacteria</taxon>
        <taxon>Bacteria division Kazan-3B-28</taxon>
    </lineage>
</organism>
<dbReference type="CDD" id="cd01310">
    <property type="entry name" value="TatD_DNAse"/>
    <property type="match status" value="1"/>
</dbReference>
<feature type="binding site" evidence="3">
    <location>
        <position position="158"/>
    </location>
    <ligand>
        <name>a divalent metal cation</name>
        <dbReference type="ChEBI" id="CHEBI:60240"/>
        <label>2</label>
    </ligand>
</feature>
<sequence>MVLIDTHVHLNFPDFREDMEAVISRAKDFGVIKMINVGTDLQTSRESIRLAERFGFIYATAGIHPHFADKFSEFADELGVLAKNPQVVAVGEIGLDYFRNLSTHQAQIEAFKSQLDLALSLSKPIVLHCRDAYTEMLGMLEEYYIPRLPDGQIPGVIHSFAAGSSHLQKFLKQGFYVGINNLVTYPKNLSLQDAVKILPLDRIVLETDCPYLPPQHLKGERCEPIYVADVARKVAELKGMSVKQVEDASADNARTIFKI</sequence>
<proteinExistence type="predicted"/>
<dbReference type="InterPro" id="IPR015991">
    <property type="entry name" value="TatD/YcfH-like"/>
</dbReference>
<dbReference type="Gene3D" id="3.20.20.140">
    <property type="entry name" value="Metal-dependent hydrolases"/>
    <property type="match status" value="1"/>
</dbReference>
<feature type="binding site" evidence="3">
    <location>
        <position position="7"/>
    </location>
    <ligand>
        <name>a divalent metal cation</name>
        <dbReference type="ChEBI" id="CHEBI:60240"/>
        <label>1</label>
    </ligand>
</feature>
<comment type="caution">
    <text evidence="4">The sequence shown here is derived from an EMBL/GenBank/DDBJ whole genome shotgun (WGS) entry which is preliminary data.</text>
</comment>
<dbReference type="SUPFAM" id="SSF51556">
    <property type="entry name" value="Metallo-dependent hydrolases"/>
    <property type="match status" value="1"/>
</dbReference>
<feature type="binding site" evidence="3">
    <location>
        <position position="92"/>
    </location>
    <ligand>
        <name>a divalent metal cation</name>
        <dbReference type="ChEBI" id="CHEBI:60240"/>
        <label>1</label>
    </ligand>
</feature>
<dbReference type="InterPro" id="IPR001130">
    <property type="entry name" value="TatD-like"/>
</dbReference>
<dbReference type="AlphaFoldDB" id="A0A420ZDK4"/>
<feature type="binding site" evidence="3">
    <location>
        <position position="128"/>
    </location>
    <ligand>
        <name>a divalent metal cation</name>
        <dbReference type="ChEBI" id="CHEBI:60240"/>
        <label>2</label>
    </ligand>
</feature>
<dbReference type="PIRSF" id="PIRSF005902">
    <property type="entry name" value="DNase_TatD"/>
    <property type="match status" value="1"/>
</dbReference>
<protein>
    <recommendedName>
        <fullName evidence="6">Hydrolase TatD</fullName>
    </recommendedName>
</protein>
<feature type="binding site" evidence="3">
    <location>
        <position position="208"/>
    </location>
    <ligand>
        <name>a divalent metal cation</name>
        <dbReference type="ChEBI" id="CHEBI:60240"/>
        <label>1</label>
    </ligand>
</feature>
<reference evidence="4 5" key="1">
    <citation type="submission" date="2018-06" db="EMBL/GenBank/DDBJ databases">
        <title>Extensive metabolic versatility and redundancy in microbially diverse, dynamic hydrothermal sediments.</title>
        <authorList>
            <person name="Dombrowski N."/>
            <person name="Teske A."/>
            <person name="Baker B.J."/>
        </authorList>
    </citation>
    <scope>NUCLEOTIDE SEQUENCE [LARGE SCALE GENOMIC DNA]</scope>
    <source>
        <strain evidence="4">B79_G16</strain>
    </source>
</reference>
<dbReference type="Pfam" id="PF01026">
    <property type="entry name" value="TatD_DNase"/>
    <property type="match status" value="1"/>
</dbReference>
<dbReference type="GO" id="GO:0046872">
    <property type="term" value="F:metal ion binding"/>
    <property type="evidence" value="ECO:0007669"/>
    <property type="project" value="UniProtKB-KW"/>
</dbReference>
<gene>
    <name evidence="4" type="ORF">DRH29_01225</name>
</gene>
<dbReference type="PROSITE" id="PS01137">
    <property type="entry name" value="TATD_1"/>
    <property type="match status" value="1"/>
</dbReference>
<keyword evidence="2" id="KW-0378">Hydrolase</keyword>
<dbReference type="PANTHER" id="PTHR46124:SF2">
    <property type="entry name" value="D-AMINOACYL-TRNA DEACYLASE"/>
    <property type="match status" value="1"/>
</dbReference>
<dbReference type="FunFam" id="3.20.20.140:FF:000005">
    <property type="entry name" value="TatD family hydrolase"/>
    <property type="match status" value="1"/>
</dbReference>
<dbReference type="GO" id="GO:0016788">
    <property type="term" value="F:hydrolase activity, acting on ester bonds"/>
    <property type="evidence" value="ECO:0007669"/>
    <property type="project" value="InterPro"/>
</dbReference>
<evidence type="ECO:0000256" key="3">
    <source>
        <dbReference type="PIRSR" id="PIRSR005902-1"/>
    </source>
</evidence>
<dbReference type="InterPro" id="IPR032466">
    <property type="entry name" value="Metal_Hydrolase"/>
</dbReference>
<evidence type="ECO:0000313" key="5">
    <source>
        <dbReference type="Proteomes" id="UP000281261"/>
    </source>
</evidence>